<evidence type="ECO:0000313" key="1">
    <source>
        <dbReference type="EMBL" id="KKN38319.1"/>
    </source>
</evidence>
<comment type="caution">
    <text evidence="1">The sequence shown here is derived from an EMBL/GenBank/DDBJ whole genome shotgun (WGS) entry which is preliminary data.</text>
</comment>
<organism evidence="1">
    <name type="scientific">marine sediment metagenome</name>
    <dbReference type="NCBI Taxonomy" id="412755"/>
    <lineage>
        <taxon>unclassified sequences</taxon>
        <taxon>metagenomes</taxon>
        <taxon>ecological metagenomes</taxon>
    </lineage>
</organism>
<dbReference type="AlphaFoldDB" id="A0A0F9Q794"/>
<name>A0A0F9Q794_9ZZZZ</name>
<accession>A0A0F9Q794</accession>
<proteinExistence type="predicted"/>
<gene>
    <name evidence="1" type="ORF">LCGC14_0754640</name>
</gene>
<dbReference type="EMBL" id="LAZR01001838">
    <property type="protein sequence ID" value="KKN38319.1"/>
    <property type="molecule type" value="Genomic_DNA"/>
</dbReference>
<reference evidence="1" key="1">
    <citation type="journal article" date="2015" name="Nature">
        <title>Complex archaea that bridge the gap between prokaryotes and eukaryotes.</title>
        <authorList>
            <person name="Spang A."/>
            <person name="Saw J.H."/>
            <person name="Jorgensen S.L."/>
            <person name="Zaremba-Niedzwiedzka K."/>
            <person name="Martijn J."/>
            <person name="Lind A.E."/>
            <person name="van Eijk R."/>
            <person name="Schleper C."/>
            <person name="Guy L."/>
            <person name="Ettema T.J."/>
        </authorList>
    </citation>
    <scope>NUCLEOTIDE SEQUENCE</scope>
</reference>
<sequence>MHTLNEDWADALVGATTPEALASVADRMASQVDSVRTKEGLRYACKAASLLSRKLKEQATHNVTVASKAGLMPSRMLGVDSEGQAAGGIVAGGQLNVSSAPTIPVRVNGFRTDATFAADFNINNVRISTIAILVGDQAAPASAFTTGISLPPLSTPIASSGSPIITDVSNIGGAARRFRAVYTLAAIGIAC</sequence>
<protein>
    <submittedName>
        <fullName evidence="1">Uncharacterized protein</fullName>
    </submittedName>
</protein>